<comment type="caution">
    <text evidence="2">The sequence shown here is derived from an EMBL/GenBank/DDBJ whole genome shotgun (WGS) entry which is preliminary data.</text>
</comment>
<protein>
    <recommendedName>
        <fullName evidence="4">Chromosome partitioning protein ParA</fullName>
    </recommendedName>
</protein>
<dbReference type="Proteomes" id="UP000294575">
    <property type="component" value="Unassembled WGS sequence"/>
</dbReference>
<dbReference type="EMBL" id="SNYK01000004">
    <property type="protein sequence ID" value="TDQ38608.1"/>
    <property type="molecule type" value="Genomic_DNA"/>
</dbReference>
<sequence>MRADLPEGTPNLQVGVVRPGCTGYGVCRNQGESNYMSTFRLSRQQMTEAILLFSDAGIATEMLYPEFEAVLDNVVSMPEWADQQVRAAYVVINPRLQVRSVVLFYLDFDEKGTADSGWNVPLRQLVEKAEYGPDLEGGPIRLVCRSQSPIPWLQMHLWDPDLTPGHNHLYMIRDAVKRNQLRLLVEEEEAAATARFELDKLQVVAEESWQLPADVERKKNQERIAAEREREQRKKAAQLIKQQRLRMRTLETEHGEALAGLRRRTEQQLAASRTGMQQLEQELLALQEQNRILKKQVRQLGHIGESARQQLQSMAVKEQNQVAMLKEQFEQELQAHKELLENTHQEQRQHQQQRYESRLAGLQDELLQARKEGDSIRQECKAMLAASSAVLERLEEAGVSLVTLQPGAGHITIPVDEVDEFLKSPSAYAARYCMVSEEDYKVWLKHYETPVCDAHIPVTGQLCGLPLERKTHPSRFTQGISNRCSRHKELW</sequence>
<evidence type="ECO:0008006" key="4">
    <source>
        <dbReference type="Google" id="ProtNLM"/>
    </source>
</evidence>
<keyword evidence="1" id="KW-0175">Coiled coil</keyword>
<reference evidence="2 3" key="1">
    <citation type="submission" date="2019-03" db="EMBL/GenBank/DDBJ databases">
        <title>Genomic Encyclopedia of Type Strains, Phase IV (KMG-IV): sequencing the most valuable type-strain genomes for metagenomic binning, comparative biology and taxonomic classification.</title>
        <authorList>
            <person name="Goeker M."/>
        </authorList>
    </citation>
    <scope>NUCLEOTIDE SEQUENCE [LARGE SCALE GENOMIC DNA]</scope>
    <source>
        <strain evidence="2 3">DSM 28679</strain>
    </source>
</reference>
<evidence type="ECO:0000313" key="3">
    <source>
        <dbReference type="Proteomes" id="UP000294575"/>
    </source>
</evidence>
<evidence type="ECO:0000313" key="2">
    <source>
        <dbReference type="EMBL" id="TDQ38608.1"/>
    </source>
</evidence>
<name>A0A4R6TXJ5_9GAMM</name>
<organism evidence="2 3">
    <name type="scientific">Thiopseudomonas denitrificans</name>
    <dbReference type="NCBI Taxonomy" id="1501432"/>
    <lineage>
        <taxon>Bacteria</taxon>
        <taxon>Pseudomonadati</taxon>
        <taxon>Pseudomonadota</taxon>
        <taxon>Gammaproteobacteria</taxon>
        <taxon>Pseudomonadales</taxon>
        <taxon>Pseudomonadaceae</taxon>
        <taxon>Thiopseudomonas</taxon>
    </lineage>
</organism>
<proteinExistence type="predicted"/>
<gene>
    <name evidence="2" type="ORF">DFQ45_104188</name>
</gene>
<dbReference type="AlphaFoldDB" id="A0A4R6TXJ5"/>
<feature type="coiled-coil region" evidence="1">
    <location>
        <begin position="226"/>
        <end position="379"/>
    </location>
</feature>
<keyword evidence="3" id="KW-1185">Reference proteome</keyword>
<accession>A0A4R6TXJ5</accession>
<evidence type="ECO:0000256" key="1">
    <source>
        <dbReference type="SAM" id="Coils"/>
    </source>
</evidence>